<name>A0ABZ2MZ37_9BACI</name>
<keyword evidence="2" id="KW-1185">Reference proteome</keyword>
<dbReference type="RefSeq" id="WP_338788776.1">
    <property type="nucleotide sequence ID" value="NZ_CP147403.1"/>
</dbReference>
<reference evidence="1 2" key="1">
    <citation type="submission" date="2024-02" db="EMBL/GenBank/DDBJ databases">
        <title>Seven novel Bacillus-like species.</title>
        <authorList>
            <person name="Liu G."/>
        </authorList>
    </citation>
    <scope>NUCLEOTIDE SEQUENCE [LARGE SCALE GENOMIC DNA]</scope>
    <source>
        <strain evidence="1 2">FJAT-53654</strain>
    </source>
</reference>
<protein>
    <submittedName>
        <fullName evidence="1">Uncharacterized protein</fullName>
    </submittedName>
</protein>
<dbReference type="Proteomes" id="UP001368328">
    <property type="component" value="Chromosome"/>
</dbReference>
<dbReference type="EMBL" id="CP147403">
    <property type="protein sequence ID" value="WXB90395.1"/>
    <property type="molecule type" value="Genomic_DNA"/>
</dbReference>
<gene>
    <name evidence="1" type="ORF">WCV66_09435</name>
</gene>
<evidence type="ECO:0000313" key="1">
    <source>
        <dbReference type="EMBL" id="WXB90395.1"/>
    </source>
</evidence>
<sequence>MAHSPGKWRLSNITDAVITDPTKNTPQGVIEYYGGSVIAESISSDDDRELIAQAPIMKQNLTELAEVIARNLTAWDTSKDNREGLLPEVYWSNRVWYERLTGEKYSFRKAVKKFNIE</sequence>
<proteinExistence type="predicted"/>
<accession>A0ABZ2MZ37</accession>
<organism evidence="1 2">
    <name type="scientific">Metabacillus rhizosphaerae</name>
    <dbReference type="NCBI Taxonomy" id="3117747"/>
    <lineage>
        <taxon>Bacteria</taxon>
        <taxon>Bacillati</taxon>
        <taxon>Bacillota</taxon>
        <taxon>Bacilli</taxon>
        <taxon>Bacillales</taxon>
        <taxon>Bacillaceae</taxon>
        <taxon>Metabacillus</taxon>
    </lineage>
</organism>
<evidence type="ECO:0000313" key="2">
    <source>
        <dbReference type="Proteomes" id="UP001368328"/>
    </source>
</evidence>